<dbReference type="Proteomes" id="UP001516400">
    <property type="component" value="Unassembled WGS sequence"/>
</dbReference>
<organism evidence="1 2">
    <name type="scientific">Cryptolaemus montrouzieri</name>
    <dbReference type="NCBI Taxonomy" id="559131"/>
    <lineage>
        <taxon>Eukaryota</taxon>
        <taxon>Metazoa</taxon>
        <taxon>Ecdysozoa</taxon>
        <taxon>Arthropoda</taxon>
        <taxon>Hexapoda</taxon>
        <taxon>Insecta</taxon>
        <taxon>Pterygota</taxon>
        <taxon>Neoptera</taxon>
        <taxon>Endopterygota</taxon>
        <taxon>Coleoptera</taxon>
        <taxon>Polyphaga</taxon>
        <taxon>Cucujiformia</taxon>
        <taxon>Coccinelloidea</taxon>
        <taxon>Coccinellidae</taxon>
        <taxon>Scymninae</taxon>
        <taxon>Scymnini</taxon>
        <taxon>Cryptolaemus</taxon>
    </lineage>
</organism>
<name>A0ABD2MW03_9CUCU</name>
<evidence type="ECO:0000313" key="2">
    <source>
        <dbReference type="Proteomes" id="UP001516400"/>
    </source>
</evidence>
<sequence length="341" mass="38884">MNRNKLTPCRKVGLSRKKNTPVKTVEVLLNENNSNSPNITGNTSITQNLEKVIIDKRSPKIELNHDTPCRQVGLSRKRKSTPLNNTCKRKTSLPSVTVKEEISRKECSTENLPILEKSTCVKKLSSTFSSSPTYTNHEEEHKSETVCSLPVRDNEKTDTNKIATAINLIELKKSVVEAKTSTNQEEKPKSKNVCSLVVRDNEKTDKNKIATDINSIELKESIVETETSNSQSQKLVVHTDKLVLKDRENFSENEKQNGDEFIKVCYSSRKTSFESFSELEKKTECSAFSKKSKSVKENHDIDDHDDDFQIYTKQKKTFKRFQTDVPVSNSKKKINKKKQKH</sequence>
<comment type="caution">
    <text evidence="1">The sequence shown here is derived from an EMBL/GenBank/DDBJ whole genome shotgun (WGS) entry which is preliminary data.</text>
</comment>
<reference evidence="1 2" key="1">
    <citation type="journal article" date="2021" name="BMC Biol.">
        <title>Horizontally acquired antibacterial genes associated with adaptive radiation of ladybird beetles.</title>
        <authorList>
            <person name="Li H.S."/>
            <person name="Tang X.F."/>
            <person name="Huang Y.H."/>
            <person name="Xu Z.Y."/>
            <person name="Chen M.L."/>
            <person name="Du X.Y."/>
            <person name="Qiu B.Y."/>
            <person name="Chen P.T."/>
            <person name="Zhang W."/>
            <person name="Slipinski A."/>
            <person name="Escalona H.E."/>
            <person name="Waterhouse R.M."/>
            <person name="Zwick A."/>
            <person name="Pang H."/>
        </authorList>
    </citation>
    <scope>NUCLEOTIDE SEQUENCE [LARGE SCALE GENOMIC DNA]</scope>
    <source>
        <strain evidence="1">SYSU2018</strain>
    </source>
</reference>
<gene>
    <name evidence="1" type="ORF">HHI36_009347</name>
</gene>
<keyword evidence="2" id="KW-1185">Reference proteome</keyword>
<dbReference type="AlphaFoldDB" id="A0ABD2MW03"/>
<protein>
    <submittedName>
        <fullName evidence="1">Uncharacterized protein</fullName>
    </submittedName>
</protein>
<dbReference type="EMBL" id="JABFTP020000021">
    <property type="protein sequence ID" value="KAL3270296.1"/>
    <property type="molecule type" value="Genomic_DNA"/>
</dbReference>
<accession>A0ABD2MW03</accession>
<proteinExistence type="predicted"/>
<evidence type="ECO:0000313" key="1">
    <source>
        <dbReference type="EMBL" id="KAL3270296.1"/>
    </source>
</evidence>